<comment type="caution">
    <text evidence="1">The sequence shown here is derived from an EMBL/GenBank/DDBJ whole genome shotgun (WGS) entry which is preliminary data.</text>
</comment>
<dbReference type="EMBL" id="AGYR01000050">
    <property type="protein sequence ID" value="ENZ09535.1"/>
    <property type="molecule type" value="Genomic_DNA"/>
</dbReference>
<dbReference type="HOGENOM" id="CLU_2952149_0_0_9"/>
<dbReference type="Proteomes" id="UP000013085">
    <property type="component" value="Unassembled WGS sequence"/>
</dbReference>
<reference evidence="1 2" key="1">
    <citation type="submission" date="2013-01" db="EMBL/GenBank/DDBJ databases">
        <title>The Genome Sequence of Clostridium clostridioforme 90A8.</title>
        <authorList>
            <consortium name="The Broad Institute Genome Sequencing Platform"/>
            <person name="Earl A."/>
            <person name="Ward D."/>
            <person name="Feldgarden M."/>
            <person name="Gevers D."/>
            <person name="Courvalin P."/>
            <person name="Lambert T."/>
            <person name="Walker B."/>
            <person name="Young S.K."/>
            <person name="Zeng Q."/>
            <person name="Gargeya S."/>
            <person name="Fitzgerald M."/>
            <person name="Haas B."/>
            <person name="Abouelleil A."/>
            <person name="Alvarado L."/>
            <person name="Arachchi H.M."/>
            <person name="Berlin A.M."/>
            <person name="Chapman S.B."/>
            <person name="Dewar J."/>
            <person name="Goldberg J."/>
            <person name="Griggs A."/>
            <person name="Gujja S."/>
            <person name="Hansen M."/>
            <person name="Howarth C."/>
            <person name="Imamovic A."/>
            <person name="Larimer J."/>
            <person name="McCowan C."/>
            <person name="Murphy C."/>
            <person name="Neiman D."/>
            <person name="Pearson M."/>
            <person name="Priest M."/>
            <person name="Roberts A."/>
            <person name="Saif S."/>
            <person name="Shea T."/>
            <person name="Sisk P."/>
            <person name="Sykes S."/>
            <person name="Wortman J."/>
            <person name="Nusbaum C."/>
            <person name="Birren B."/>
        </authorList>
    </citation>
    <scope>NUCLEOTIDE SEQUENCE [LARGE SCALE GENOMIC DNA]</scope>
    <source>
        <strain evidence="1 2">90A8</strain>
    </source>
</reference>
<organism evidence="1 2">
    <name type="scientific">[Clostridium] clostridioforme 90A8</name>
    <dbReference type="NCBI Taxonomy" id="999408"/>
    <lineage>
        <taxon>Bacteria</taxon>
        <taxon>Bacillati</taxon>
        <taxon>Bacillota</taxon>
        <taxon>Clostridia</taxon>
        <taxon>Lachnospirales</taxon>
        <taxon>Lachnospiraceae</taxon>
        <taxon>Enterocloster</taxon>
    </lineage>
</organism>
<dbReference type="RefSeq" id="WP_002594124.1">
    <property type="nucleotide sequence ID" value="NZ_KB850984.1"/>
</dbReference>
<sequence length="59" mass="6887">MRCPKCSGQMEINRIRTHLVWVDEPDRIPDSKNQLGTTVAHVCRECGYIDFYRDMTSVN</sequence>
<name>A0A0E2H5A3_9FIRM</name>
<accession>A0A0E2H5A3</accession>
<gene>
    <name evidence="1" type="ORF">HMPREF1090_04361</name>
</gene>
<evidence type="ECO:0000313" key="2">
    <source>
        <dbReference type="Proteomes" id="UP000013085"/>
    </source>
</evidence>
<dbReference type="GeneID" id="57963939"/>
<proteinExistence type="predicted"/>
<protein>
    <submittedName>
        <fullName evidence="1">Uncharacterized protein</fullName>
    </submittedName>
</protein>
<dbReference type="PATRIC" id="fig|999408.3.peg.4679"/>
<dbReference type="AlphaFoldDB" id="A0A0E2H5A3"/>
<evidence type="ECO:0000313" key="1">
    <source>
        <dbReference type="EMBL" id="ENZ09535.1"/>
    </source>
</evidence>